<accession>A0A9P7Y8U4</accession>
<sequence>MEIHIRNATPKDARAMARIIIRAGRQGEESFPYKFPHYEEYPEDNMECTVNMLQTYMLGKDPVWDFKAMVAEVKLDDQSMLTISVAVWEVSAFAENIAEQRDQVVDSYEEVTNNGCENRRDADPARLEEWTKALDNARRQFLGPNGPVNGPLSYLHLQHIFTEPSYQKNGAATKLLFWGMRKADEHKLAIGAFASPMGQQFLCGLDFKIIAPVKVQVEGQEEFVVVTCMSRQAKS</sequence>
<dbReference type="EMBL" id="MU251847">
    <property type="protein sequence ID" value="KAG9228881.1"/>
    <property type="molecule type" value="Genomic_DNA"/>
</dbReference>
<evidence type="ECO:0008006" key="3">
    <source>
        <dbReference type="Google" id="ProtNLM"/>
    </source>
</evidence>
<reference evidence="1" key="1">
    <citation type="journal article" date="2021" name="IMA Fungus">
        <title>Genomic characterization of three marine fungi, including Emericellopsis atlantica sp. nov. with signatures of a generalist lifestyle and marine biomass degradation.</title>
        <authorList>
            <person name="Hagestad O.C."/>
            <person name="Hou L."/>
            <person name="Andersen J.H."/>
            <person name="Hansen E.H."/>
            <person name="Altermark B."/>
            <person name="Li C."/>
            <person name="Kuhnert E."/>
            <person name="Cox R.J."/>
            <person name="Crous P.W."/>
            <person name="Spatafora J.W."/>
            <person name="Lail K."/>
            <person name="Amirebrahimi M."/>
            <person name="Lipzen A."/>
            <person name="Pangilinan J."/>
            <person name="Andreopoulos W."/>
            <person name="Hayes R.D."/>
            <person name="Ng V."/>
            <person name="Grigoriev I.V."/>
            <person name="Jackson S.A."/>
            <person name="Sutton T.D.S."/>
            <person name="Dobson A.D.W."/>
            <person name="Rama T."/>
        </authorList>
    </citation>
    <scope>NUCLEOTIDE SEQUENCE</scope>
    <source>
        <strain evidence="1">TRa018bII</strain>
    </source>
</reference>
<gene>
    <name evidence="1" type="ORF">BJ875DRAFT_218516</name>
</gene>
<dbReference type="AlphaFoldDB" id="A0A9P7Y8U4"/>
<keyword evidence="2" id="KW-1185">Reference proteome</keyword>
<organism evidence="1 2">
    <name type="scientific">Amylocarpus encephaloides</name>
    <dbReference type="NCBI Taxonomy" id="45428"/>
    <lineage>
        <taxon>Eukaryota</taxon>
        <taxon>Fungi</taxon>
        <taxon>Dikarya</taxon>
        <taxon>Ascomycota</taxon>
        <taxon>Pezizomycotina</taxon>
        <taxon>Leotiomycetes</taxon>
        <taxon>Helotiales</taxon>
        <taxon>Helotiales incertae sedis</taxon>
        <taxon>Amylocarpus</taxon>
    </lineage>
</organism>
<dbReference type="InterPro" id="IPR052523">
    <property type="entry name" value="Trichothecene_AcTrans"/>
</dbReference>
<comment type="caution">
    <text evidence="1">The sequence shown here is derived from an EMBL/GenBank/DDBJ whole genome shotgun (WGS) entry which is preliminary data.</text>
</comment>
<dbReference type="PANTHER" id="PTHR42791">
    <property type="entry name" value="GNAT FAMILY ACETYLTRANSFERASE"/>
    <property type="match status" value="1"/>
</dbReference>
<dbReference type="InterPro" id="IPR016181">
    <property type="entry name" value="Acyl_CoA_acyltransferase"/>
</dbReference>
<dbReference type="Gene3D" id="3.40.630.30">
    <property type="match status" value="1"/>
</dbReference>
<evidence type="ECO:0000313" key="2">
    <source>
        <dbReference type="Proteomes" id="UP000824998"/>
    </source>
</evidence>
<proteinExistence type="predicted"/>
<name>A0A9P7Y8U4_9HELO</name>
<dbReference type="PANTHER" id="PTHR42791:SF2">
    <property type="entry name" value="N-ACETYLTRANSFERASE DOMAIN-CONTAINING PROTEIN"/>
    <property type="match status" value="1"/>
</dbReference>
<evidence type="ECO:0000313" key="1">
    <source>
        <dbReference type="EMBL" id="KAG9228881.1"/>
    </source>
</evidence>
<dbReference type="OrthoDB" id="4738875at2759"/>
<dbReference type="Proteomes" id="UP000824998">
    <property type="component" value="Unassembled WGS sequence"/>
</dbReference>
<protein>
    <recommendedName>
        <fullName evidence="3">N-acetyltransferase domain-containing protein</fullName>
    </recommendedName>
</protein>
<dbReference type="SUPFAM" id="SSF55729">
    <property type="entry name" value="Acyl-CoA N-acyltransferases (Nat)"/>
    <property type="match status" value="1"/>
</dbReference>